<protein>
    <recommendedName>
        <fullName evidence="6">Protein SMG9</fullName>
    </recommendedName>
</protein>
<evidence type="ECO:0008006" key="6">
    <source>
        <dbReference type="Google" id="ProtNLM"/>
    </source>
</evidence>
<dbReference type="STRING" id="34508.A0A4U8UK71"/>
<dbReference type="PANTHER" id="PTHR14270">
    <property type="entry name" value="NONSENSE-MEDIATED MRNA DECAY FACTOR SMG9"/>
    <property type="match status" value="1"/>
</dbReference>
<feature type="compositionally biased region" description="Gly residues" evidence="3">
    <location>
        <begin position="17"/>
        <end position="27"/>
    </location>
</feature>
<feature type="compositionally biased region" description="Polar residues" evidence="3">
    <location>
        <begin position="49"/>
        <end position="63"/>
    </location>
</feature>
<evidence type="ECO:0000256" key="3">
    <source>
        <dbReference type="SAM" id="MobiDB-lite"/>
    </source>
</evidence>
<dbReference type="InterPro" id="IPR027417">
    <property type="entry name" value="P-loop_NTPase"/>
</dbReference>
<feature type="compositionally biased region" description="Low complexity" evidence="3">
    <location>
        <begin position="1"/>
        <end position="11"/>
    </location>
</feature>
<dbReference type="InterPro" id="IPR039177">
    <property type="entry name" value="SMG9"/>
</dbReference>
<feature type="region of interest" description="Disordered" evidence="3">
    <location>
        <begin position="1"/>
        <end position="90"/>
    </location>
</feature>
<gene>
    <name evidence="4" type="ORF">L596_000954</name>
</gene>
<evidence type="ECO:0000313" key="5">
    <source>
        <dbReference type="Proteomes" id="UP000298663"/>
    </source>
</evidence>
<dbReference type="AlphaFoldDB" id="A0A4U8UK71"/>
<evidence type="ECO:0000313" key="4">
    <source>
        <dbReference type="EMBL" id="TMS33186.1"/>
    </source>
</evidence>
<dbReference type="PANTHER" id="PTHR14270:SF0">
    <property type="entry name" value="NONSENSE-MEDIATED MRNA DECAY FACTOR SMG9"/>
    <property type="match status" value="1"/>
</dbReference>
<keyword evidence="2" id="KW-0866">Nonsense-mediated mRNA decay</keyword>
<accession>A0A4U8UK71</accession>
<proteinExistence type="inferred from homology"/>
<comment type="similarity">
    <text evidence="1">Belongs to the SMG9 family.</text>
</comment>
<name>A0A4U8UK71_STECR</name>
<dbReference type="Gene3D" id="3.40.50.300">
    <property type="entry name" value="P-loop containing nucleotide triphosphate hydrolases"/>
    <property type="match status" value="1"/>
</dbReference>
<dbReference type="GO" id="GO:0000184">
    <property type="term" value="P:nuclear-transcribed mRNA catabolic process, nonsense-mediated decay"/>
    <property type="evidence" value="ECO:0007669"/>
    <property type="project" value="UniProtKB-KW"/>
</dbReference>
<dbReference type="EMBL" id="AZBU02000001">
    <property type="protein sequence ID" value="TMS33186.1"/>
    <property type="molecule type" value="Genomic_DNA"/>
</dbReference>
<dbReference type="OrthoDB" id="79514at2759"/>
<evidence type="ECO:0000256" key="1">
    <source>
        <dbReference type="ARBA" id="ARBA00007712"/>
    </source>
</evidence>
<dbReference type="Proteomes" id="UP000298663">
    <property type="component" value="Unassembled WGS sequence"/>
</dbReference>
<organism evidence="4 5">
    <name type="scientific">Steinernema carpocapsae</name>
    <name type="common">Entomopathogenic nematode</name>
    <dbReference type="NCBI Taxonomy" id="34508"/>
    <lineage>
        <taxon>Eukaryota</taxon>
        <taxon>Metazoa</taxon>
        <taxon>Ecdysozoa</taxon>
        <taxon>Nematoda</taxon>
        <taxon>Chromadorea</taxon>
        <taxon>Rhabditida</taxon>
        <taxon>Tylenchina</taxon>
        <taxon>Panagrolaimomorpha</taxon>
        <taxon>Strongyloidoidea</taxon>
        <taxon>Steinernematidae</taxon>
        <taxon>Steinernema</taxon>
    </lineage>
</organism>
<reference evidence="4 5" key="1">
    <citation type="journal article" date="2015" name="Genome Biol.">
        <title>Comparative genomics of Steinernema reveals deeply conserved gene regulatory networks.</title>
        <authorList>
            <person name="Dillman A.R."/>
            <person name="Macchietto M."/>
            <person name="Porter C.F."/>
            <person name="Rogers A."/>
            <person name="Williams B."/>
            <person name="Antoshechkin I."/>
            <person name="Lee M.M."/>
            <person name="Goodwin Z."/>
            <person name="Lu X."/>
            <person name="Lewis E.E."/>
            <person name="Goodrich-Blair H."/>
            <person name="Stock S.P."/>
            <person name="Adams B.J."/>
            <person name="Sternberg P.W."/>
            <person name="Mortazavi A."/>
        </authorList>
    </citation>
    <scope>NUCLEOTIDE SEQUENCE [LARGE SCALE GENOMIC DNA]</scope>
    <source>
        <strain evidence="4 5">ALL</strain>
    </source>
</reference>
<evidence type="ECO:0000256" key="2">
    <source>
        <dbReference type="ARBA" id="ARBA00023161"/>
    </source>
</evidence>
<keyword evidence="5" id="KW-1185">Reference proteome</keyword>
<reference evidence="4 5" key="2">
    <citation type="journal article" date="2019" name="G3 (Bethesda)">
        <title>Hybrid Assembly of the Genome of the Entomopathogenic Nematode Steinernema carpocapsae Identifies the X-Chromosome.</title>
        <authorList>
            <person name="Serra L."/>
            <person name="Macchietto M."/>
            <person name="Macias-Munoz A."/>
            <person name="McGill C.J."/>
            <person name="Rodriguez I.M."/>
            <person name="Rodriguez B."/>
            <person name="Murad R."/>
            <person name="Mortazavi A."/>
        </authorList>
    </citation>
    <scope>NUCLEOTIDE SEQUENCE [LARGE SCALE GENOMIC DNA]</scope>
    <source>
        <strain evidence="4 5">ALL</strain>
    </source>
</reference>
<sequence>MDRPAGVWANRGRGRGRGAAAGGGSNVRGGKAPGQEEFRPTGPIRIAVRSSTAASELDNTTGTPVFRILQPSRPASDEPEDPTPAQSVQMSPRIMARPNTAGNPAPPVVSAPSPVHTALPVNGNATLTKSIVRPRAPVKPAGTVNQRLAPFIPKSTMDLSVRLVDDKDEFQDITDYLTESTAFTVIGIIGPQGSGKSTLLSMIAGNEPMDMYREYIFRPCSREAVESCLHQTSKINVYVGNDQTIYLDCQPMMSPALLDDIIKQQRRSYGTHDTGPEIQHEQESHRMLSFLYQVCHTLILCTDWFIDMNLIRELRNAESMCTTPTHSERNSESIKPKANRKVNLVLVQQRCKVEDYEGFIIRQRSAILSKIFNGSRLRVDGEVTMQRVLGHPEDLVEDIKTNYLLFPELKPRQREGYQHFVNRRPQFGECNLEKTVKFGMVEYADVLRGLKKHIKGLPRDPFTTNEPKITEKQWFG</sequence>
<dbReference type="SUPFAM" id="SSF52540">
    <property type="entry name" value="P-loop containing nucleoside triphosphate hydrolases"/>
    <property type="match status" value="1"/>
</dbReference>
<comment type="caution">
    <text evidence="4">The sequence shown here is derived from an EMBL/GenBank/DDBJ whole genome shotgun (WGS) entry which is preliminary data.</text>
</comment>